<dbReference type="STRING" id="1458985.BJP34_20810"/>
<keyword evidence="3" id="KW-0808">Transferase</keyword>
<dbReference type="InterPro" id="IPR003660">
    <property type="entry name" value="HAMP_dom"/>
</dbReference>
<dbReference type="GO" id="GO:0016301">
    <property type="term" value="F:kinase activity"/>
    <property type="evidence" value="ECO:0007669"/>
    <property type="project" value="UniProtKB-KW"/>
</dbReference>
<dbReference type="InterPro" id="IPR021796">
    <property type="entry name" value="Tll0287-like_dom"/>
</dbReference>
<dbReference type="Proteomes" id="UP000177870">
    <property type="component" value="Chromosome"/>
</dbReference>
<dbReference type="Gene3D" id="6.10.340.10">
    <property type="match status" value="1"/>
</dbReference>
<dbReference type="PROSITE" id="PS50885">
    <property type="entry name" value="HAMP"/>
    <property type="match status" value="1"/>
</dbReference>
<dbReference type="GO" id="GO:0016020">
    <property type="term" value="C:membrane"/>
    <property type="evidence" value="ECO:0007669"/>
    <property type="project" value="InterPro"/>
</dbReference>
<sequence>MKLQTRLELVILVIFLCGWIIAGLITYAVEQQNARKEVVHTAEVLLTTAVAARDYTTDQVRPLLGELETEEFLPQTVPSYAAQQLFKGLNQDYDGYTYAERALNPTNLKDLAEGWQVELIREFITHPNLKEIIGQRSTKQGLKSVYVAQPIQIKSQSCLQCHGKPEDAPPALIKTYGDARGFDWKLNEIVGIRLLSVPTSMPEKQARQAIFSFLLLLASIFLIAYTTVSLIVRRWVVNPLNSIAHLVEQISLRKVEGSQLPDGRSDEIGKLSQSINRLLISLSKALSNCNLPSSHSDDISNPK</sequence>
<keyword evidence="1" id="KW-1133">Transmembrane helix</keyword>
<dbReference type="GO" id="GO:0007165">
    <property type="term" value="P:signal transduction"/>
    <property type="evidence" value="ECO:0007669"/>
    <property type="project" value="InterPro"/>
</dbReference>
<gene>
    <name evidence="3" type="ORF">BJP34_20810</name>
</gene>
<evidence type="ECO:0000313" key="3">
    <source>
        <dbReference type="EMBL" id="AOX01558.1"/>
    </source>
</evidence>
<evidence type="ECO:0000256" key="1">
    <source>
        <dbReference type="SAM" id="Phobius"/>
    </source>
</evidence>
<feature type="transmembrane region" description="Helical" evidence="1">
    <location>
        <begin position="7"/>
        <end position="29"/>
    </location>
</feature>
<keyword evidence="1" id="KW-0812">Transmembrane</keyword>
<dbReference type="Pfam" id="PF11845">
    <property type="entry name" value="Tll0287-like"/>
    <property type="match status" value="1"/>
</dbReference>
<proteinExistence type="predicted"/>
<protein>
    <submittedName>
        <fullName evidence="3">Histidine kinase</fullName>
    </submittedName>
</protein>
<name>A0A1D8TV82_9CYAN</name>
<reference evidence="4" key="1">
    <citation type="submission" date="2016-10" db="EMBL/GenBank/DDBJ databases">
        <title>Comparative genomics uncovers the prolific and rare metabolic potential of the cyanobacterial genus Moorea.</title>
        <authorList>
            <person name="Leao T."/>
            <person name="Castelao G."/>
            <person name="Korobeynikov A."/>
            <person name="Monroe E.A."/>
            <person name="Podell S."/>
            <person name="Glukhov E."/>
            <person name="Allen E."/>
            <person name="Gerwick W.H."/>
            <person name="Gerwick L."/>
        </authorList>
    </citation>
    <scope>NUCLEOTIDE SEQUENCE [LARGE SCALE GENOMIC DNA]</scope>
    <source>
        <strain evidence="4">PAL-8-15-08-1</strain>
    </source>
</reference>
<feature type="domain" description="HAMP" evidence="2">
    <location>
        <begin position="234"/>
        <end position="287"/>
    </location>
</feature>
<evidence type="ECO:0000313" key="4">
    <source>
        <dbReference type="Proteomes" id="UP000177870"/>
    </source>
</evidence>
<keyword evidence="3" id="KW-0418">Kinase</keyword>
<dbReference type="EMBL" id="CP017599">
    <property type="protein sequence ID" value="AOX01558.1"/>
    <property type="molecule type" value="Genomic_DNA"/>
</dbReference>
<organism evidence="3 4">
    <name type="scientific">Moorena producens PAL-8-15-08-1</name>
    <dbReference type="NCBI Taxonomy" id="1458985"/>
    <lineage>
        <taxon>Bacteria</taxon>
        <taxon>Bacillati</taxon>
        <taxon>Cyanobacteriota</taxon>
        <taxon>Cyanophyceae</taxon>
        <taxon>Coleofasciculales</taxon>
        <taxon>Coleofasciculaceae</taxon>
        <taxon>Moorena</taxon>
    </lineage>
</organism>
<dbReference type="AlphaFoldDB" id="A0A1D8TV82"/>
<dbReference type="Pfam" id="PF00672">
    <property type="entry name" value="HAMP"/>
    <property type="match status" value="1"/>
</dbReference>
<dbReference type="CDD" id="cd06225">
    <property type="entry name" value="HAMP"/>
    <property type="match status" value="1"/>
</dbReference>
<keyword evidence="1" id="KW-0472">Membrane</keyword>
<accession>A0A1D8TV82</accession>
<dbReference type="SUPFAM" id="SSF158472">
    <property type="entry name" value="HAMP domain-like"/>
    <property type="match status" value="1"/>
</dbReference>
<dbReference type="KEGG" id="mpro:BJP34_20810"/>
<feature type="transmembrane region" description="Helical" evidence="1">
    <location>
        <begin position="209"/>
        <end position="232"/>
    </location>
</feature>
<dbReference type="OrthoDB" id="510512at2"/>
<evidence type="ECO:0000259" key="2">
    <source>
        <dbReference type="PROSITE" id="PS50885"/>
    </source>
</evidence>
<dbReference type="SMART" id="SM00304">
    <property type="entry name" value="HAMP"/>
    <property type="match status" value="1"/>
</dbReference>